<sequence length="131" mass="15204">MLCVALSSMILLSTKPVIWNVPLLSNKNMHLAMMLHMFASMLIELCIFMEGFVFAGWADRLWGICCNDEKGQWRSWEENNEEQYNPGRSSRSNRKRKILAFYSAPTLAKSYNFCGQLRFFLELQEATSHLV</sequence>
<keyword evidence="1" id="KW-0812">Transmembrane</keyword>
<organism evidence="2 3">
    <name type="scientific">Ilex paraguariensis</name>
    <name type="common">yerba mate</name>
    <dbReference type="NCBI Taxonomy" id="185542"/>
    <lineage>
        <taxon>Eukaryota</taxon>
        <taxon>Viridiplantae</taxon>
        <taxon>Streptophyta</taxon>
        <taxon>Embryophyta</taxon>
        <taxon>Tracheophyta</taxon>
        <taxon>Spermatophyta</taxon>
        <taxon>Magnoliopsida</taxon>
        <taxon>eudicotyledons</taxon>
        <taxon>Gunneridae</taxon>
        <taxon>Pentapetalae</taxon>
        <taxon>asterids</taxon>
        <taxon>campanulids</taxon>
        <taxon>Aquifoliales</taxon>
        <taxon>Aquifoliaceae</taxon>
        <taxon>Ilex</taxon>
    </lineage>
</organism>
<keyword evidence="3" id="KW-1185">Reference proteome</keyword>
<evidence type="ECO:0000313" key="3">
    <source>
        <dbReference type="Proteomes" id="UP001642360"/>
    </source>
</evidence>
<name>A0ABC8R775_9AQUA</name>
<dbReference type="EMBL" id="CAUOFW020000959">
    <property type="protein sequence ID" value="CAK9139410.1"/>
    <property type="molecule type" value="Genomic_DNA"/>
</dbReference>
<evidence type="ECO:0000256" key="1">
    <source>
        <dbReference type="SAM" id="Phobius"/>
    </source>
</evidence>
<comment type="caution">
    <text evidence="2">The sequence shown here is derived from an EMBL/GenBank/DDBJ whole genome shotgun (WGS) entry which is preliminary data.</text>
</comment>
<reference evidence="2 3" key="1">
    <citation type="submission" date="2024-02" db="EMBL/GenBank/DDBJ databases">
        <authorList>
            <person name="Vignale AGUSTIN F."/>
            <person name="Sosa J E."/>
            <person name="Modenutti C."/>
        </authorList>
    </citation>
    <scope>NUCLEOTIDE SEQUENCE [LARGE SCALE GENOMIC DNA]</scope>
</reference>
<gene>
    <name evidence="2" type="ORF">ILEXP_LOCUS6803</name>
</gene>
<accession>A0ABC8R775</accession>
<proteinExistence type="predicted"/>
<dbReference type="Proteomes" id="UP001642360">
    <property type="component" value="Unassembled WGS sequence"/>
</dbReference>
<protein>
    <submittedName>
        <fullName evidence="2">Uncharacterized protein</fullName>
    </submittedName>
</protein>
<evidence type="ECO:0000313" key="2">
    <source>
        <dbReference type="EMBL" id="CAK9139410.1"/>
    </source>
</evidence>
<keyword evidence="1" id="KW-1133">Transmembrane helix</keyword>
<feature type="transmembrane region" description="Helical" evidence="1">
    <location>
        <begin position="32"/>
        <end position="54"/>
    </location>
</feature>
<dbReference type="AlphaFoldDB" id="A0ABC8R775"/>
<keyword evidence="1" id="KW-0472">Membrane</keyword>